<evidence type="ECO:0000256" key="1">
    <source>
        <dbReference type="ARBA" id="ARBA00004453"/>
    </source>
</evidence>
<evidence type="ECO:0000313" key="8">
    <source>
        <dbReference type="Proteomes" id="UP000037442"/>
    </source>
</evidence>
<organism evidence="7 8">
    <name type="scientific">Comamonas testosteroni</name>
    <name type="common">Pseudomonas testosteroni</name>
    <dbReference type="NCBI Taxonomy" id="285"/>
    <lineage>
        <taxon>Bacteria</taxon>
        <taxon>Pseudomonadati</taxon>
        <taxon>Pseudomonadota</taxon>
        <taxon>Betaproteobacteria</taxon>
        <taxon>Burkholderiales</taxon>
        <taxon>Comamonadaceae</taxon>
        <taxon>Comamonas</taxon>
    </lineage>
</organism>
<dbReference type="GO" id="GO:0043590">
    <property type="term" value="C:bacterial nucleoid"/>
    <property type="evidence" value="ECO:0007669"/>
    <property type="project" value="TreeGrafter"/>
</dbReference>
<sequence length="189" mass="21435">MFKNMTMYCIASSWQRHLQALEDALQNTVFEKCGATQGRSVGWGAPRGEAQGPLVESVAGQWVMRFMAEAKALPASVLNRKVDEKAEHIEMTEGRKPGKKEKRDLKDEAKLDLLPMKVGEVLPSLLRDWVSEMDCTSKAIRNMLTPLRSLFEDALNDELIDFNPFERIALSKLIRQTANGKRQRPATMW</sequence>
<dbReference type="PANTHER" id="PTHR38103:SF1">
    <property type="entry name" value="RECOMBINATION-ASSOCIATED PROTEIN RDGC"/>
    <property type="match status" value="1"/>
</dbReference>
<dbReference type="GO" id="GO:0006310">
    <property type="term" value="P:DNA recombination"/>
    <property type="evidence" value="ECO:0007669"/>
    <property type="project" value="UniProtKB-KW"/>
</dbReference>
<dbReference type="InterPro" id="IPR007476">
    <property type="entry name" value="RdgC"/>
</dbReference>
<evidence type="ECO:0000256" key="3">
    <source>
        <dbReference type="ARBA" id="ARBA00022296"/>
    </source>
</evidence>
<dbReference type="GO" id="GO:0003690">
    <property type="term" value="F:double-stranded DNA binding"/>
    <property type="evidence" value="ECO:0007669"/>
    <property type="project" value="TreeGrafter"/>
</dbReference>
<dbReference type="EMBL" id="JNVD01000033">
    <property type="protein sequence ID" value="KOC19106.1"/>
    <property type="molecule type" value="Genomic_DNA"/>
</dbReference>
<dbReference type="PATRIC" id="fig|285.49.peg.4263"/>
<dbReference type="AlphaFoldDB" id="A0A0L7MB61"/>
<evidence type="ECO:0000256" key="5">
    <source>
        <dbReference type="ARBA" id="ARBA00023125"/>
    </source>
</evidence>
<dbReference type="InterPro" id="IPR010998">
    <property type="entry name" value="Integrase_recombinase_N"/>
</dbReference>
<evidence type="ECO:0000256" key="2">
    <source>
        <dbReference type="ARBA" id="ARBA00008657"/>
    </source>
</evidence>
<reference evidence="8" key="1">
    <citation type="submission" date="2014-06" db="EMBL/GenBank/DDBJ databases">
        <title>Draft genome sequence of C. testosteroni WDL7.</title>
        <authorList>
            <person name="Wu Y."/>
            <person name="Seshan H."/>
            <person name="Arumugam K."/>
        </authorList>
    </citation>
    <scope>NUCLEOTIDE SEQUENCE [LARGE SCALE GENOMIC DNA]</scope>
    <source>
        <strain evidence="8">WDL7</strain>
    </source>
</reference>
<dbReference type="GO" id="GO:0000018">
    <property type="term" value="P:regulation of DNA recombination"/>
    <property type="evidence" value="ECO:0007669"/>
    <property type="project" value="TreeGrafter"/>
</dbReference>
<comment type="caution">
    <text evidence="7">The sequence shown here is derived from an EMBL/GenBank/DDBJ whole genome shotgun (WGS) entry which is preliminary data.</text>
</comment>
<name>A0A0L7MB61_COMTE</name>
<evidence type="ECO:0000256" key="4">
    <source>
        <dbReference type="ARBA" id="ARBA00022490"/>
    </source>
</evidence>
<dbReference type="PANTHER" id="PTHR38103">
    <property type="entry name" value="RECOMBINATION-ASSOCIATED PROTEIN RDGC"/>
    <property type="match status" value="1"/>
</dbReference>
<evidence type="ECO:0000313" key="7">
    <source>
        <dbReference type="EMBL" id="KOC19106.1"/>
    </source>
</evidence>
<dbReference type="Proteomes" id="UP000037442">
    <property type="component" value="Unassembled WGS sequence"/>
</dbReference>
<dbReference type="Gene3D" id="1.10.150.130">
    <property type="match status" value="1"/>
</dbReference>
<gene>
    <name evidence="7" type="ORF">GL58_20570</name>
</gene>
<keyword evidence="4" id="KW-0963">Cytoplasm</keyword>
<dbReference type="Pfam" id="PF04381">
    <property type="entry name" value="RdgC"/>
    <property type="match status" value="1"/>
</dbReference>
<comment type="subcellular location">
    <subcellularLocation>
        <location evidence="1">Cytoplasm</location>
        <location evidence="1">Nucleoid</location>
    </subcellularLocation>
</comment>
<proteinExistence type="inferred from homology"/>
<comment type="similarity">
    <text evidence="2">Belongs to the RdgC family.</text>
</comment>
<keyword evidence="6" id="KW-0233">DNA recombination</keyword>
<evidence type="ECO:0000256" key="6">
    <source>
        <dbReference type="ARBA" id="ARBA00023172"/>
    </source>
</evidence>
<protein>
    <recommendedName>
        <fullName evidence="3">Recombination-associated protein RdgC</fullName>
    </recommendedName>
</protein>
<keyword evidence="5" id="KW-0238">DNA-binding</keyword>
<accession>A0A0L7MB61</accession>